<name>A0A2S2Q006_9HEMI</name>
<keyword evidence="3" id="KW-0862">Zinc</keyword>
<evidence type="ECO:0000313" key="8">
    <source>
        <dbReference type="Proteomes" id="UP000694846"/>
    </source>
</evidence>
<dbReference type="InterPro" id="IPR000306">
    <property type="entry name" value="Znf_FYVE"/>
</dbReference>
<protein>
    <submittedName>
        <fullName evidence="9 10">Early endosome antigen 1-like isoform X1</fullName>
    </submittedName>
    <submittedName>
        <fullName evidence="7">Rab GTPase-binding effector protein 2</fullName>
    </submittedName>
</protein>
<evidence type="ECO:0000256" key="1">
    <source>
        <dbReference type="ARBA" id="ARBA00022723"/>
    </source>
</evidence>
<proteinExistence type="predicted"/>
<dbReference type="RefSeq" id="XP_025411046.1">
    <property type="nucleotide sequence ID" value="XM_025555261.1"/>
</dbReference>
<keyword evidence="8" id="KW-1185">Reference proteome</keyword>
<evidence type="ECO:0000256" key="3">
    <source>
        <dbReference type="ARBA" id="ARBA00022833"/>
    </source>
</evidence>
<dbReference type="GO" id="GO:0006897">
    <property type="term" value="P:endocytosis"/>
    <property type="evidence" value="ECO:0007669"/>
    <property type="project" value="InterPro"/>
</dbReference>
<evidence type="ECO:0000313" key="7">
    <source>
        <dbReference type="EMBL" id="MBY71088.1"/>
    </source>
</evidence>
<dbReference type="SUPFAM" id="SSF103652">
    <property type="entry name" value="G protein-binding domain"/>
    <property type="match status" value="1"/>
</dbReference>
<dbReference type="InterPro" id="IPR017455">
    <property type="entry name" value="Znf_FYVE-rel"/>
</dbReference>
<dbReference type="InterPro" id="IPR015390">
    <property type="entry name" value="Rabaptin_Rab5-bd_dom"/>
</dbReference>
<dbReference type="GO" id="GO:0008270">
    <property type="term" value="F:zinc ion binding"/>
    <property type="evidence" value="ECO:0007669"/>
    <property type="project" value="UniProtKB-KW"/>
</dbReference>
<dbReference type="CDD" id="cd15739">
    <property type="entry name" value="FYVE_RABE_unchar"/>
    <property type="match status" value="1"/>
</dbReference>
<evidence type="ECO:0000256" key="5">
    <source>
        <dbReference type="SAM" id="Coils"/>
    </source>
</evidence>
<accession>A0A2S2Q006</accession>
<reference evidence="9 10" key="2">
    <citation type="submission" date="2025-04" db="UniProtKB">
        <authorList>
            <consortium name="RefSeq"/>
        </authorList>
    </citation>
    <scope>IDENTIFICATION</scope>
    <source>
        <tissue evidence="9 10">Whole body</tissue>
    </source>
</reference>
<evidence type="ECO:0000313" key="10">
    <source>
        <dbReference type="RefSeq" id="XP_025411047.1"/>
    </source>
</evidence>
<feature type="coiled-coil region" evidence="5">
    <location>
        <begin position="21"/>
        <end position="86"/>
    </location>
</feature>
<dbReference type="SMART" id="SM00064">
    <property type="entry name" value="FYVE"/>
    <property type="match status" value="1"/>
</dbReference>
<dbReference type="AlphaFoldDB" id="A0A2S2Q006"/>
<sequence length="635" mass="74171">MENDVKDELKQPDENRGPLTLDSLLKQIDELQSEKKEFGLQRAKMKGFLLQKEEELKHMSSISAELKRLQNELDESQSQHTVTKLEMEGKFEEQTRKYNEEISSLHKVLAETLEESRRRENETKMYKTMNEKLENELKNCRNQMLIGQQGNNILGDSTPQQILNVPGTVLSAIARKMTNLTSSIESDDYRKSQDDEDNVYKALVDPLKEEVEALKEKIREMDTDINCYKTKLSESKENIVKLTANNSQEESSNSSATGDFVFLNSSTGENNMVKCEQCSLYKTRVNEMQEQLNEADKRLHSMDKIKDEHDKETIYRKQMEEKWNEKLEEHKNKVQELKSFSDHSHEVLSDLKMQYEQTVIDFQNELKLCTENGAKMKQHILKLEEENHNFKEKHMKFSVQLQNEEINLPSSIVELQEYLLKRNEELIAMSIVKESIEEEINRIKNSAAIYESQVQGLNSSVSFLEKQLLEERSRFSEEIKNTNRCEKELISCRTQLDNVTKRKTELESMVLEQRNKIVALQTDLTNSEEVQRDFVRLSQSLQQELERIRESGTSVRWEHEEDITDCRDCSAVFSDPRIRKDHCRHCGRIFCPSCLSRTVKSGPNMRDSHVCRVCHTLLVRDSAPYFSTEPPHQFN</sequence>
<dbReference type="Gene3D" id="1.20.5.730">
    <property type="entry name" value="Single helix bin"/>
    <property type="match status" value="1"/>
</dbReference>
<evidence type="ECO:0000256" key="4">
    <source>
        <dbReference type="PROSITE-ProRule" id="PRU00091"/>
    </source>
</evidence>
<evidence type="ECO:0000259" key="6">
    <source>
        <dbReference type="PROSITE" id="PS50178"/>
    </source>
</evidence>
<keyword evidence="2 4" id="KW-0863">Zinc-finger</keyword>
<dbReference type="InterPro" id="IPR013083">
    <property type="entry name" value="Znf_RING/FYVE/PHD"/>
</dbReference>
<evidence type="ECO:0000256" key="2">
    <source>
        <dbReference type="ARBA" id="ARBA00022771"/>
    </source>
</evidence>
<dbReference type="Pfam" id="PF01363">
    <property type="entry name" value="FYVE"/>
    <property type="match status" value="1"/>
</dbReference>
<feature type="coiled-coil region" evidence="5">
    <location>
        <begin position="204"/>
        <end position="245"/>
    </location>
</feature>
<evidence type="ECO:0000313" key="9">
    <source>
        <dbReference type="RefSeq" id="XP_025411046.1"/>
    </source>
</evidence>
<dbReference type="Gene3D" id="3.30.40.10">
    <property type="entry name" value="Zinc/RING finger domain, C3HC4 (zinc finger)"/>
    <property type="match status" value="1"/>
</dbReference>
<dbReference type="InterPro" id="IPR011011">
    <property type="entry name" value="Znf_FYVE_PHD"/>
</dbReference>
<dbReference type="InterPro" id="IPR003914">
    <property type="entry name" value="Rabaptin"/>
</dbReference>
<dbReference type="RefSeq" id="XP_025411047.1">
    <property type="nucleotide sequence ID" value="XM_025555262.1"/>
</dbReference>
<dbReference type="GO" id="GO:0005096">
    <property type="term" value="F:GTPase activator activity"/>
    <property type="evidence" value="ECO:0007669"/>
    <property type="project" value="InterPro"/>
</dbReference>
<feature type="domain" description="FYVE-type" evidence="6">
    <location>
        <begin position="560"/>
        <end position="619"/>
    </location>
</feature>
<dbReference type="PROSITE" id="PS50178">
    <property type="entry name" value="ZF_FYVE"/>
    <property type="match status" value="1"/>
</dbReference>
<organism evidence="7">
    <name type="scientific">Sipha flava</name>
    <name type="common">yellow sugarcane aphid</name>
    <dbReference type="NCBI Taxonomy" id="143950"/>
    <lineage>
        <taxon>Eukaryota</taxon>
        <taxon>Metazoa</taxon>
        <taxon>Ecdysozoa</taxon>
        <taxon>Arthropoda</taxon>
        <taxon>Hexapoda</taxon>
        <taxon>Insecta</taxon>
        <taxon>Pterygota</taxon>
        <taxon>Neoptera</taxon>
        <taxon>Paraneoptera</taxon>
        <taxon>Hemiptera</taxon>
        <taxon>Sternorrhyncha</taxon>
        <taxon>Aphidomorpha</taxon>
        <taxon>Aphidoidea</taxon>
        <taxon>Aphididae</taxon>
        <taxon>Sipha</taxon>
    </lineage>
</organism>
<dbReference type="EMBL" id="GGMS01001885">
    <property type="protein sequence ID" value="MBY71088.1"/>
    <property type="molecule type" value="Transcribed_RNA"/>
</dbReference>
<dbReference type="SUPFAM" id="SSF57903">
    <property type="entry name" value="FYVE/PHD zinc finger"/>
    <property type="match status" value="1"/>
</dbReference>
<gene>
    <name evidence="7" type="primary">RABEP2</name>
    <name evidence="9 10" type="synonym">LOC112683979</name>
    <name evidence="7" type="ORF">g.171781</name>
</gene>
<dbReference type="OrthoDB" id="79940at2759"/>
<keyword evidence="1" id="KW-0479">Metal-binding</keyword>
<dbReference type="PANTHER" id="PTHR31179:SF7">
    <property type="entry name" value="FYVE-TYPE DOMAIN-CONTAINING PROTEIN"/>
    <property type="match status" value="1"/>
</dbReference>
<dbReference type="PANTHER" id="PTHR31179">
    <property type="entry name" value="RAB GTPASE-BINDING EFFECTOR PROTEIN"/>
    <property type="match status" value="1"/>
</dbReference>
<feature type="coiled-coil region" evidence="5">
    <location>
        <begin position="278"/>
        <end position="340"/>
    </location>
</feature>
<dbReference type="Pfam" id="PF09311">
    <property type="entry name" value="Rab5-bind"/>
    <property type="match status" value="2"/>
</dbReference>
<dbReference type="Proteomes" id="UP000694846">
    <property type="component" value="Unplaced"/>
</dbReference>
<keyword evidence="5" id="KW-0175">Coiled coil</keyword>
<reference evidence="7" key="1">
    <citation type="submission" date="2018-04" db="EMBL/GenBank/DDBJ databases">
        <title>Transcriptome assembly of Sipha flava.</title>
        <authorList>
            <person name="Scully E.D."/>
            <person name="Geib S.M."/>
            <person name="Palmer N.A."/>
            <person name="Koch K."/>
            <person name="Bradshaw J."/>
            <person name="Heng-Moss T."/>
            <person name="Sarath G."/>
        </authorList>
    </citation>
    <scope>NUCLEOTIDE SEQUENCE</scope>
</reference>